<protein>
    <submittedName>
        <fullName evidence="1">Uncharacterized protein</fullName>
    </submittedName>
</protein>
<comment type="caution">
    <text evidence="1">The sequence shown here is derived from an EMBL/GenBank/DDBJ whole genome shotgun (WGS) entry which is preliminary data.</text>
</comment>
<dbReference type="Proteomes" id="UP000485058">
    <property type="component" value="Unassembled WGS sequence"/>
</dbReference>
<keyword evidence="2" id="KW-1185">Reference proteome</keyword>
<evidence type="ECO:0000313" key="1">
    <source>
        <dbReference type="EMBL" id="GFH11065.1"/>
    </source>
</evidence>
<feature type="non-terminal residue" evidence="1">
    <location>
        <position position="1"/>
    </location>
</feature>
<accession>A0A699YP38</accession>
<dbReference type="EMBL" id="BLLF01000370">
    <property type="protein sequence ID" value="GFH11065.1"/>
    <property type="molecule type" value="Genomic_DNA"/>
</dbReference>
<reference evidence="1 2" key="1">
    <citation type="submission" date="2020-02" db="EMBL/GenBank/DDBJ databases">
        <title>Draft genome sequence of Haematococcus lacustris strain NIES-144.</title>
        <authorList>
            <person name="Morimoto D."/>
            <person name="Nakagawa S."/>
            <person name="Yoshida T."/>
            <person name="Sawayama S."/>
        </authorList>
    </citation>
    <scope>NUCLEOTIDE SEQUENCE [LARGE SCALE GENOMIC DNA]</scope>
    <source>
        <strain evidence="1 2">NIES-144</strain>
    </source>
</reference>
<name>A0A699YP38_HAELA</name>
<sequence>MEGEATATPNLWGLAVATLCSTLYMVTNKDAIVPLARVVAGMMAAGIAGENASCQAKSG</sequence>
<gene>
    <name evidence="1" type="ORF">HaLaN_06499</name>
</gene>
<evidence type="ECO:0000313" key="2">
    <source>
        <dbReference type="Proteomes" id="UP000485058"/>
    </source>
</evidence>
<dbReference type="AlphaFoldDB" id="A0A699YP38"/>
<proteinExistence type="predicted"/>
<organism evidence="1 2">
    <name type="scientific">Haematococcus lacustris</name>
    <name type="common">Green alga</name>
    <name type="synonym">Haematococcus pluvialis</name>
    <dbReference type="NCBI Taxonomy" id="44745"/>
    <lineage>
        <taxon>Eukaryota</taxon>
        <taxon>Viridiplantae</taxon>
        <taxon>Chlorophyta</taxon>
        <taxon>core chlorophytes</taxon>
        <taxon>Chlorophyceae</taxon>
        <taxon>CS clade</taxon>
        <taxon>Chlamydomonadales</taxon>
        <taxon>Haematococcaceae</taxon>
        <taxon>Haematococcus</taxon>
    </lineage>
</organism>